<dbReference type="SMART" id="SM00228">
    <property type="entry name" value="PDZ"/>
    <property type="match status" value="1"/>
</dbReference>
<accession>A0AAN8IDK1</accession>
<evidence type="ECO:0000256" key="5">
    <source>
        <dbReference type="ARBA" id="ARBA00022553"/>
    </source>
</evidence>
<evidence type="ECO:0000256" key="9">
    <source>
        <dbReference type="ARBA" id="ARBA00023054"/>
    </source>
</evidence>
<dbReference type="InterPro" id="IPR046349">
    <property type="entry name" value="C1-like_sf"/>
</dbReference>
<dbReference type="InterPro" id="IPR044926">
    <property type="entry name" value="RGS_subdomain_2"/>
</dbReference>
<evidence type="ECO:0000256" key="10">
    <source>
        <dbReference type="ARBA" id="ARBA00023136"/>
    </source>
</evidence>
<evidence type="ECO:0000259" key="15">
    <source>
        <dbReference type="PROSITE" id="PS50106"/>
    </source>
</evidence>
<keyword evidence="10" id="KW-0472">Membrane</keyword>
<keyword evidence="9" id="KW-0175">Coiled coil</keyword>
<evidence type="ECO:0000256" key="4">
    <source>
        <dbReference type="ARBA" id="ARBA00022490"/>
    </source>
</evidence>
<dbReference type="GO" id="GO:0005737">
    <property type="term" value="C:cytoplasm"/>
    <property type="evidence" value="ECO:0007669"/>
    <property type="project" value="UniProtKB-SubCell"/>
</dbReference>
<dbReference type="CDD" id="cd08756">
    <property type="entry name" value="RGS_GEF_like"/>
    <property type="match status" value="1"/>
</dbReference>
<dbReference type="GO" id="GO:0005096">
    <property type="term" value="F:GTPase activator activity"/>
    <property type="evidence" value="ECO:0007669"/>
    <property type="project" value="UniProtKB-KW"/>
</dbReference>
<dbReference type="InterPro" id="IPR001478">
    <property type="entry name" value="PDZ"/>
</dbReference>
<dbReference type="GO" id="GO:0016020">
    <property type="term" value="C:membrane"/>
    <property type="evidence" value="ECO:0007669"/>
    <property type="project" value="UniProtKB-SubCell"/>
</dbReference>
<dbReference type="InterPro" id="IPR000219">
    <property type="entry name" value="DH_dom"/>
</dbReference>
<name>A0AAN8IDK1_TRICO</name>
<evidence type="ECO:0000256" key="11">
    <source>
        <dbReference type="SAM" id="MobiDB-lite"/>
    </source>
</evidence>
<dbReference type="GO" id="GO:0005085">
    <property type="term" value="F:guanyl-nucleotide exchange factor activity"/>
    <property type="evidence" value="ECO:0007669"/>
    <property type="project" value="UniProtKB-KW"/>
</dbReference>
<dbReference type="SMART" id="SM00233">
    <property type="entry name" value="PH"/>
    <property type="match status" value="1"/>
</dbReference>
<evidence type="ECO:0000256" key="7">
    <source>
        <dbReference type="ARBA" id="ARBA00022723"/>
    </source>
</evidence>
<dbReference type="Gene3D" id="1.20.900.10">
    <property type="entry name" value="Dbl homology (DH) domain"/>
    <property type="match status" value="1"/>
</dbReference>
<keyword evidence="17" id="KW-1185">Reference proteome</keyword>
<dbReference type="Pfam" id="PF00130">
    <property type="entry name" value="C1_1"/>
    <property type="match status" value="1"/>
</dbReference>
<evidence type="ECO:0000256" key="8">
    <source>
        <dbReference type="ARBA" id="ARBA00022833"/>
    </source>
</evidence>
<dbReference type="EMBL" id="WIXE01024945">
    <property type="protein sequence ID" value="KAK5965148.1"/>
    <property type="molecule type" value="Genomic_DNA"/>
</dbReference>
<dbReference type="PANTHER" id="PTHR45872:SF2">
    <property type="entry name" value="RHO GUANINE NUCLEOTIDE EXCHANGE FACTOR 2, ISOFORM D"/>
    <property type="match status" value="1"/>
</dbReference>
<dbReference type="CDD" id="cd00160">
    <property type="entry name" value="RhoGEF"/>
    <property type="match status" value="1"/>
</dbReference>
<feature type="region of interest" description="Disordered" evidence="11">
    <location>
        <begin position="207"/>
        <end position="236"/>
    </location>
</feature>
<dbReference type="Gene3D" id="2.30.42.10">
    <property type="match status" value="1"/>
</dbReference>
<dbReference type="SUPFAM" id="SSF57889">
    <property type="entry name" value="Cysteine-rich domain"/>
    <property type="match status" value="1"/>
</dbReference>
<feature type="domain" description="DH" evidence="13">
    <location>
        <begin position="744"/>
        <end position="942"/>
    </location>
</feature>
<dbReference type="Pfam" id="PF00595">
    <property type="entry name" value="PDZ"/>
    <property type="match status" value="1"/>
</dbReference>
<feature type="compositionally biased region" description="Basic and acidic residues" evidence="11">
    <location>
        <begin position="625"/>
        <end position="636"/>
    </location>
</feature>
<dbReference type="Proteomes" id="UP001331761">
    <property type="component" value="Unassembled WGS sequence"/>
</dbReference>
<dbReference type="InterPro" id="IPR001849">
    <property type="entry name" value="PH_domain"/>
</dbReference>
<dbReference type="SMART" id="SM00109">
    <property type="entry name" value="C1"/>
    <property type="match status" value="1"/>
</dbReference>
<dbReference type="PROSITE" id="PS50003">
    <property type="entry name" value="PH_DOMAIN"/>
    <property type="match status" value="1"/>
</dbReference>
<dbReference type="PANTHER" id="PTHR45872">
    <property type="entry name" value="RHO GUANINE NUCLEOTIDE EXCHANGE FACTOR 2, ISOFORM D"/>
    <property type="match status" value="1"/>
</dbReference>
<evidence type="ECO:0000256" key="6">
    <source>
        <dbReference type="ARBA" id="ARBA00022658"/>
    </source>
</evidence>
<dbReference type="InterPro" id="IPR035899">
    <property type="entry name" value="DBL_dom_sf"/>
</dbReference>
<dbReference type="CDD" id="cd13329">
    <property type="entry name" value="PH_RhoGEF"/>
    <property type="match status" value="1"/>
</dbReference>
<dbReference type="PROSITE" id="PS50106">
    <property type="entry name" value="PDZ"/>
    <property type="match status" value="1"/>
</dbReference>
<dbReference type="SUPFAM" id="SSF50156">
    <property type="entry name" value="PDZ domain-like"/>
    <property type="match status" value="1"/>
</dbReference>
<dbReference type="InterPro" id="IPR041020">
    <property type="entry name" value="PH_16"/>
</dbReference>
<feature type="compositionally biased region" description="Basic and acidic residues" evidence="11">
    <location>
        <begin position="653"/>
        <end position="670"/>
    </location>
</feature>
<keyword evidence="5" id="KW-0597">Phosphoprotein</keyword>
<dbReference type="SUPFAM" id="SSF48065">
    <property type="entry name" value="DBL homology domain (DH-domain)"/>
    <property type="match status" value="1"/>
</dbReference>
<sequence>MMRAYEFLTNTPVKLDEHRTYLVDDVALVRSSPPLSPPIKVSEPTSEGMIERCVVVQRQSDGYGFTVTGDHPVFVHTVKPDGAAFCAGVREGDRILKVNGMPVTSSNHLDVVRMISGGQNVVLTLLGAPPEPLGLYLIPDSKLDTSSIHEPVLIEQNTGKEDWKRKRKELLSQMLDEERKHVEGLRDSENSEKLDRALKRIVSLQSQLRHVKPADPPWSQSRTPMDGDSDEDETESLPSRYVEIDSHGPFSNLAELKTHPAHLAVFINYLLSNANPNSLFFYVITDAFQTAQGAPKDFRRWAFEIFTTFVIPNSPLVIPNSDQSIIQPIDKILATTSEQICESDVEILKRVFVPGRQRAVADINEHMANFRQKRQLGLGSIFDANQLTSLVRGDTAMENRVGEQMMFRALENIIGSSSDFDSCDMKTQAIVASLATVIRVVLGPKPSTTSWEKILERYPQFIMKDKGGKSRKPPSSLKAKAQVRSLDLIRRHYANPLKEQAQVKGHMFVVNPVNTVHYCYQCRDAIWGMQPWCYFCSNCDVKVHTQCTSSLTDACYPATQGKHKTKTRRAGLMGKSDAEDEETPRVEHNVKSTSSDSGIGQEIHDKPVGRSHSMRNRVSTIPQIPDERLATKRDRSTPSWGSDLPPADEEEEGSRRLRAVESRSEARSLDGSRVALDVQSNSGSSTSMSHTSVVDDEMKRAVERMQASSIYEDDSDLEVETEAPPLDQLVGWDVIRHLKPKEKKRQEVINELFHTERTHVRNLKILLRVFYKPMLMNNVVSPDVVHLLFANLDQLLEIHTDMSNRMRQAVEQWRRDPNLNGLYGNIGELMEKMFEGEAGEKFMQVTSTFCQHQQHALEMLRTRCKKDKEDALVRFLADAEANALCRKLQLKDMIPVEMQRLVKYPLLLETIAKYTNEPSEEQDRLLRTVVSAKRILSAVNTAKRNAENLRRLEELQRRMDTTPFDKEFGGHDYAYLNLTKYRLVHDGPLTCRFNRGKMIELHVVLLENMLVFLTKHSDGNKLQLKTLEPSKETKWSPIMPLAPLIAKEKANDKRAFFLVFNSQYGAQIYELVAATATERKTWFKLISDQIENDKKHQTQGIEHCNFEVGTSSSLDSDGLAKVHVLTHPRLVHASEITVQQPTVLEHAQPVLTPTERLRRSDDVIFQALLTKQTILAQFLPGDKKGRTEELEKLTELLGGLAVADLKQRDCKELAMSAIVHGNRLLDSINQGMNARKEADEANPGASLLVLDDAEKNLPSVPCYKLTAIAAPLMNHLKALMQVIQDQQAELNTVKQQLYHYKELAESGSRDRSVSEETLTECASDPQERKLMTKRQRTPSIQPVT</sequence>
<dbReference type="InterPro" id="IPR015212">
    <property type="entry name" value="RGS-like_dom"/>
</dbReference>
<organism evidence="16 17">
    <name type="scientific">Trichostrongylus colubriformis</name>
    <name type="common">Black scour worm</name>
    <dbReference type="NCBI Taxonomy" id="6319"/>
    <lineage>
        <taxon>Eukaryota</taxon>
        <taxon>Metazoa</taxon>
        <taxon>Ecdysozoa</taxon>
        <taxon>Nematoda</taxon>
        <taxon>Chromadorea</taxon>
        <taxon>Rhabditida</taxon>
        <taxon>Rhabditina</taxon>
        <taxon>Rhabditomorpha</taxon>
        <taxon>Strongyloidea</taxon>
        <taxon>Trichostrongylidae</taxon>
        <taxon>Trichostrongylus</taxon>
    </lineage>
</organism>
<dbReference type="CDD" id="cd23069">
    <property type="entry name" value="PDZ_ARHGEF11-12-like"/>
    <property type="match status" value="1"/>
</dbReference>
<gene>
    <name evidence="16" type="ORF">GCK32_001012</name>
</gene>
<dbReference type="CDD" id="cd00029">
    <property type="entry name" value="C1"/>
    <property type="match status" value="1"/>
</dbReference>
<dbReference type="Pfam" id="PF09128">
    <property type="entry name" value="RGS-like"/>
    <property type="match status" value="1"/>
</dbReference>
<reference evidence="16 17" key="1">
    <citation type="submission" date="2019-10" db="EMBL/GenBank/DDBJ databases">
        <title>Assembly and Annotation for the nematode Trichostrongylus colubriformis.</title>
        <authorList>
            <person name="Martin J."/>
        </authorList>
    </citation>
    <scope>NUCLEOTIDE SEQUENCE [LARGE SCALE GENOMIC DNA]</scope>
    <source>
        <strain evidence="16">G859</strain>
        <tissue evidence="16">Whole worm</tissue>
    </source>
</reference>
<evidence type="ECO:0000256" key="3">
    <source>
        <dbReference type="ARBA" id="ARBA00022468"/>
    </source>
</evidence>
<keyword evidence="7" id="KW-0479">Metal-binding</keyword>
<dbReference type="InterPro" id="IPR002219">
    <property type="entry name" value="PKC_DAG/PE"/>
</dbReference>
<feature type="domain" description="PDZ" evidence="15">
    <location>
        <begin position="53"/>
        <end position="130"/>
    </location>
</feature>
<evidence type="ECO:0000313" key="17">
    <source>
        <dbReference type="Proteomes" id="UP001331761"/>
    </source>
</evidence>
<feature type="domain" description="Phorbol-ester/DAG-type" evidence="14">
    <location>
        <begin position="505"/>
        <end position="555"/>
    </location>
</feature>
<dbReference type="Pfam" id="PF17838">
    <property type="entry name" value="PH_16"/>
    <property type="match status" value="1"/>
</dbReference>
<keyword evidence="8" id="KW-0862">Zinc</keyword>
<dbReference type="GO" id="GO:0001664">
    <property type="term" value="F:G protein-coupled receptor binding"/>
    <property type="evidence" value="ECO:0007669"/>
    <property type="project" value="TreeGrafter"/>
</dbReference>
<dbReference type="SUPFAM" id="SSF50729">
    <property type="entry name" value="PH domain-like"/>
    <property type="match status" value="1"/>
</dbReference>
<dbReference type="InterPro" id="IPR011993">
    <property type="entry name" value="PH-like_dom_sf"/>
</dbReference>
<protein>
    <submittedName>
        <fullName evidence="16">RHo Guanine nucleotide exchange Factor</fullName>
    </submittedName>
</protein>
<feature type="domain" description="PH" evidence="12">
    <location>
        <begin position="982"/>
        <end position="1091"/>
    </location>
</feature>
<dbReference type="PROSITE" id="PS50010">
    <property type="entry name" value="DH_2"/>
    <property type="match status" value="1"/>
</dbReference>
<dbReference type="Gene3D" id="1.10.167.10">
    <property type="entry name" value="Regulator of G-protein Signalling 4, domain 2"/>
    <property type="match status" value="1"/>
</dbReference>
<dbReference type="Gene3D" id="2.30.29.30">
    <property type="entry name" value="Pleckstrin-homology domain (PH domain)/Phosphotyrosine-binding domain (PTB)"/>
    <property type="match status" value="1"/>
</dbReference>
<evidence type="ECO:0000259" key="12">
    <source>
        <dbReference type="PROSITE" id="PS50003"/>
    </source>
</evidence>
<dbReference type="PROSITE" id="PS50081">
    <property type="entry name" value="ZF_DAG_PE_2"/>
    <property type="match status" value="1"/>
</dbReference>
<feature type="region of interest" description="Disordered" evidence="11">
    <location>
        <begin position="1306"/>
        <end position="1344"/>
    </location>
</feature>
<dbReference type="SMART" id="SM00325">
    <property type="entry name" value="RhoGEF"/>
    <property type="match status" value="1"/>
</dbReference>
<evidence type="ECO:0000259" key="13">
    <source>
        <dbReference type="PROSITE" id="PS50010"/>
    </source>
</evidence>
<comment type="subcellular location">
    <subcellularLocation>
        <location evidence="2">Cytoplasm</location>
    </subcellularLocation>
    <subcellularLocation>
        <location evidence="1">Membrane</location>
    </subcellularLocation>
</comment>
<evidence type="ECO:0000256" key="2">
    <source>
        <dbReference type="ARBA" id="ARBA00004496"/>
    </source>
</evidence>
<keyword evidence="3" id="KW-0343">GTPase activation</keyword>
<dbReference type="GO" id="GO:0046872">
    <property type="term" value="F:metal ion binding"/>
    <property type="evidence" value="ECO:0007669"/>
    <property type="project" value="UniProtKB-KW"/>
</dbReference>
<dbReference type="GO" id="GO:0007186">
    <property type="term" value="P:G protein-coupled receptor signaling pathway"/>
    <property type="evidence" value="ECO:0007669"/>
    <property type="project" value="TreeGrafter"/>
</dbReference>
<evidence type="ECO:0000313" key="16">
    <source>
        <dbReference type="EMBL" id="KAK5965148.1"/>
    </source>
</evidence>
<dbReference type="Pfam" id="PF00621">
    <property type="entry name" value="RhoGEF"/>
    <property type="match status" value="1"/>
</dbReference>
<proteinExistence type="predicted"/>
<dbReference type="Gene3D" id="3.30.60.20">
    <property type="match status" value="1"/>
</dbReference>
<evidence type="ECO:0000259" key="14">
    <source>
        <dbReference type="PROSITE" id="PS50081"/>
    </source>
</evidence>
<dbReference type="SUPFAM" id="SSF48097">
    <property type="entry name" value="Regulator of G-protein signaling, RGS"/>
    <property type="match status" value="1"/>
</dbReference>
<dbReference type="PROSITE" id="PS00479">
    <property type="entry name" value="ZF_DAG_PE_1"/>
    <property type="match status" value="1"/>
</dbReference>
<dbReference type="InterPro" id="IPR036034">
    <property type="entry name" value="PDZ_sf"/>
</dbReference>
<dbReference type="InterPro" id="IPR036305">
    <property type="entry name" value="RGS_sf"/>
</dbReference>
<evidence type="ECO:0000256" key="1">
    <source>
        <dbReference type="ARBA" id="ARBA00004370"/>
    </source>
</evidence>
<feature type="region of interest" description="Disordered" evidence="11">
    <location>
        <begin position="559"/>
        <end position="671"/>
    </location>
</feature>
<keyword evidence="4" id="KW-0963">Cytoplasm</keyword>
<keyword evidence="6" id="KW-0344">Guanine-nucleotide releasing factor</keyword>
<comment type="caution">
    <text evidence="16">The sequence shown here is derived from an EMBL/GenBank/DDBJ whole genome shotgun (WGS) entry which is preliminary data.</text>
</comment>